<gene>
    <name evidence="5" type="ORF">ASR47_1003255</name>
</gene>
<dbReference type="AlphaFoldDB" id="A0A1A7BZT5"/>
<accession>A0A1A7BZT5</accession>
<dbReference type="PANTHER" id="PTHR34069:SF2">
    <property type="entry name" value="BETA-KETOACYL-[ACYL-CARRIER-PROTEIN] SYNTHASE III"/>
    <property type="match status" value="1"/>
</dbReference>
<dbReference type="CDD" id="cd00830">
    <property type="entry name" value="KAS_III"/>
    <property type="match status" value="1"/>
</dbReference>
<evidence type="ECO:0000256" key="1">
    <source>
        <dbReference type="ARBA" id="ARBA00022679"/>
    </source>
</evidence>
<keyword evidence="1 5" id="KW-0808">Transferase</keyword>
<dbReference type="PATRIC" id="fig|1747903.4.peg.1116"/>
<evidence type="ECO:0000259" key="4">
    <source>
        <dbReference type="Pfam" id="PF08545"/>
    </source>
</evidence>
<dbReference type="GO" id="GO:0033818">
    <property type="term" value="F:beta-ketoacyl-acyl-carrier-protein synthase III activity"/>
    <property type="evidence" value="ECO:0007669"/>
    <property type="project" value="UniProtKB-EC"/>
</dbReference>
<dbReference type="GO" id="GO:0044550">
    <property type="term" value="P:secondary metabolite biosynthetic process"/>
    <property type="evidence" value="ECO:0007669"/>
    <property type="project" value="TreeGrafter"/>
</dbReference>
<dbReference type="Pfam" id="PF08545">
    <property type="entry name" value="ACP_syn_III"/>
    <property type="match status" value="1"/>
</dbReference>
<proteinExistence type="predicted"/>
<reference evidence="5 6" key="1">
    <citation type="submission" date="2016-04" db="EMBL/GenBank/DDBJ databases">
        <title>Draft genome sequence of Janthinobacterium psychrotolerans sp. nov., isolated from freshwater sediments in Denmark.</title>
        <authorList>
            <person name="Gong X."/>
            <person name="Skrivergaard S."/>
            <person name="Korsgaard B.S."/>
            <person name="Schreiber L."/>
            <person name="Marshall I.P."/>
            <person name="Finster K."/>
            <person name="Schramm A."/>
        </authorList>
    </citation>
    <scope>NUCLEOTIDE SEQUENCE [LARGE SCALE GENOMIC DNA]</scope>
    <source>
        <strain evidence="5 6">S3-2</strain>
    </source>
</reference>
<dbReference type="STRING" id="1747903.ASR47_1003255"/>
<dbReference type="InterPro" id="IPR016039">
    <property type="entry name" value="Thiolase-like"/>
</dbReference>
<evidence type="ECO:0000259" key="3">
    <source>
        <dbReference type="Pfam" id="PF08541"/>
    </source>
</evidence>
<dbReference type="EMBL" id="LOCQ01000060">
    <property type="protein sequence ID" value="OBV37593.1"/>
    <property type="molecule type" value="Genomic_DNA"/>
</dbReference>
<dbReference type="SUPFAM" id="SSF53901">
    <property type="entry name" value="Thiolase-like"/>
    <property type="match status" value="1"/>
</dbReference>
<evidence type="ECO:0000313" key="5">
    <source>
        <dbReference type="EMBL" id="OBV37593.1"/>
    </source>
</evidence>
<dbReference type="Pfam" id="PF08541">
    <property type="entry name" value="ACP_syn_III_C"/>
    <property type="match status" value="1"/>
</dbReference>
<dbReference type="GO" id="GO:0004315">
    <property type="term" value="F:3-oxoacyl-[acyl-carrier-protein] synthase activity"/>
    <property type="evidence" value="ECO:0007669"/>
    <property type="project" value="InterPro"/>
</dbReference>
<evidence type="ECO:0000256" key="2">
    <source>
        <dbReference type="ARBA" id="ARBA00023315"/>
    </source>
</evidence>
<evidence type="ECO:0000313" key="6">
    <source>
        <dbReference type="Proteomes" id="UP000092713"/>
    </source>
</evidence>
<organism evidence="5 6">
    <name type="scientific">Janthinobacterium psychrotolerans</name>
    <dbReference type="NCBI Taxonomy" id="1747903"/>
    <lineage>
        <taxon>Bacteria</taxon>
        <taxon>Pseudomonadati</taxon>
        <taxon>Pseudomonadota</taxon>
        <taxon>Betaproteobacteria</taxon>
        <taxon>Burkholderiales</taxon>
        <taxon>Oxalobacteraceae</taxon>
        <taxon>Janthinobacterium</taxon>
    </lineage>
</organism>
<dbReference type="GO" id="GO:0006633">
    <property type="term" value="P:fatty acid biosynthetic process"/>
    <property type="evidence" value="ECO:0007669"/>
    <property type="project" value="InterPro"/>
</dbReference>
<dbReference type="EC" id="2.3.1.180" evidence="5"/>
<dbReference type="InterPro" id="IPR013747">
    <property type="entry name" value="ACP_syn_III_C"/>
</dbReference>
<dbReference type="Gene3D" id="3.40.47.10">
    <property type="match status" value="1"/>
</dbReference>
<dbReference type="RefSeq" id="WP_065309818.1">
    <property type="nucleotide sequence ID" value="NZ_LOCQ01000060.1"/>
</dbReference>
<dbReference type="OrthoDB" id="9815506at2"/>
<keyword evidence="2 5" id="KW-0012">Acyltransferase</keyword>
<dbReference type="Proteomes" id="UP000092713">
    <property type="component" value="Unassembled WGS sequence"/>
</dbReference>
<feature type="domain" description="Beta-ketoacyl-[acyl-carrier-protein] synthase III N-terminal" evidence="4">
    <location>
        <begin position="108"/>
        <end position="185"/>
    </location>
</feature>
<comment type="caution">
    <text evidence="5">The sequence shown here is derived from an EMBL/GenBank/DDBJ whole genome shotgun (WGS) entry which is preliminary data.</text>
</comment>
<name>A0A1A7BZT5_9BURK</name>
<dbReference type="PANTHER" id="PTHR34069">
    <property type="entry name" value="3-OXOACYL-[ACYL-CARRIER-PROTEIN] SYNTHASE 3"/>
    <property type="match status" value="1"/>
</dbReference>
<keyword evidence="6" id="KW-1185">Reference proteome</keyword>
<dbReference type="InterPro" id="IPR013751">
    <property type="entry name" value="ACP_syn_III_N"/>
</dbReference>
<protein>
    <submittedName>
        <fullName evidence="5">3-oxoacyl-[acyl-carrier-protein] synthase-3</fullName>
        <ecNumber evidence="5">2.3.1.180</ecNumber>
    </submittedName>
</protein>
<feature type="domain" description="Beta-ketoacyl-[acyl-carrier-protein] synthase III C-terminal" evidence="3">
    <location>
        <begin position="238"/>
        <end position="325"/>
    </location>
</feature>
<sequence length="326" mass="33812">MIPVRLIATGKAVPSQSVTSDSLDRQLGHPPGYTLRKSGVVSRFVAAPGESQSQLGAAALLDALKNAGLQPSDVDLLIGACGVPEQALPNTACFIALHAGLPPGTPAFDINASCLSFMAALRVAASMLADGGYRRIAIVSADLASRGVDWSEPESSMIFGDGAAAVIVERGDGKAGIVACKMATYPEGRRYCEIRGGGTERNPRNGSEPGDYLFHMDGKAVFRLAVKVMPAFLDQLMAESGAGLDRIDVVVPHQASPLGLAHAARILDVPDAKIIKIFETHGNQVAASLPSALHEAVITGRAVPGQRLLMMGTAAGLTIGGMILDL</sequence>